<dbReference type="SUPFAM" id="SSF53850">
    <property type="entry name" value="Periplasmic binding protein-like II"/>
    <property type="match status" value="1"/>
</dbReference>
<evidence type="ECO:0000256" key="4">
    <source>
        <dbReference type="ARBA" id="ARBA00022692"/>
    </source>
</evidence>
<evidence type="ECO:0000256" key="3">
    <source>
        <dbReference type="ARBA" id="ARBA00022475"/>
    </source>
</evidence>
<keyword evidence="3" id="KW-1003">Cell membrane</keyword>
<evidence type="ECO:0000256" key="6">
    <source>
        <dbReference type="ARBA" id="ARBA00023136"/>
    </source>
</evidence>
<feature type="transmembrane region" description="Helical" evidence="9">
    <location>
        <begin position="435"/>
        <end position="455"/>
    </location>
</feature>
<reference evidence="11" key="1">
    <citation type="journal article" date="2023" name="IScience">
        <title>Live-bearing cockroach genome reveals convergent evolutionary mechanisms linked to viviparity in insects and beyond.</title>
        <authorList>
            <person name="Fouks B."/>
            <person name="Harrison M.C."/>
            <person name="Mikhailova A.A."/>
            <person name="Marchal E."/>
            <person name="English S."/>
            <person name="Carruthers M."/>
            <person name="Jennings E.C."/>
            <person name="Chiamaka E.L."/>
            <person name="Frigard R.A."/>
            <person name="Pippel M."/>
            <person name="Attardo G.M."/>
            <person name="Benoit J.B."/>
            <person name="Bornberg-Bauer E."/>
            <person name="Tobe S.S."/>
        </authorList>
    </citation>
    <scope>NUCLEOTIDE SEQUENCE</scope>
    <source>
        <strain evidence="11">Stay&amp;Tobe</strain>
    </source>
</reference>
<dbReference type="GO" id="GO:0015276">
    <property type="term" value="F:ligand-gated monoatomic ion channel activity"/>
    <property type="evidence" value="ECO:0007669"/>
    <property type="project" value="InterPro"/>
</dbReference>
<keyword evidence="12" id="KW-1185">Reference proteome</keyword>
<evidence type="ECO:0000256" key="5">
    <source>
        <dbReference type="ARBA" id="ARBA00022989"/>
    </source>
</evidence>
<feature type="transmembrane region" description="Helical" evidence="9">
    <location>
        <begin position="628"/>
        <end position="648"/>
    </location>
</feature>
<dbReference type="Pfam" id="PF00060">
    <property type="entry name" value="Lig_chan"/>
    <property type="match status" value="1"/>
</dbReference>
<organism evidence="11 12">
    <name type="scientific">Diploptera punctata</name>
    <name type="common">Pacific beetle cockroach</name>
    <dbReference type="NCBI Taxonomy" id="6984"/>
    <lineage>
        <taxon>Eukaryota</taxon>
        <taxon>Metazoa</taxon>
        <taxon>Ecdysozoa</taxon>
        <taxon>Arthropoda</taxon>
        <taxon>Hexapoda</taxon>
        <taxon>Insecta</taxon>
        <taxon>Pterygota</taxon>
        <taxon>Neoptera</taxon>
        <taxon>Polyneoptera</taxon>
        <taxon>Dictyoptera</taxon>
        <taxon>Blattodea</taxon>
        <taxon>Blaberoidea</taxon>
        <taxon>Blaberidae</taxon>
        <taxon>Diplopterinae</taxon>
        <taxon>Diploptera</taxon>
    </lineage>
</organism>
<feature type="transmembrane region" description="Helical" evidence="9">
    <location>
        <begin position="7"/>
        <end position="27"/>
    </location>
</feature>
<evidence type="ECO:0000313" key="11">
    <source>
        <dbReference type="EMBL" id="KAJ9598400.1"/>
    </source>
</evidence>
<keyword evidence="6 9" id="KW-0472">Membrane</keyword>
<sequence length="661" mass="76323">MYVYIRLNLNLCVLFYILIPVFCKLHVNLANCLQEIAHRHLYQEKSIGISYSVNNDNEKRICKGEDIFQNIVETNVECVHETVIEKLVFSQHWRLQLFELNNNTIVMNVPERKLGAYIILSENGEADLVDDIKDQVVMLKKDKAWNPRAKFTILLTRNYEGRHLKNLLAEAIFTELWKLKIVNIILLIHSFNFPADDMDINIYSWFPYDPPGRCGDIREAVLLDRCIIEGNYVYFSENATLFPSKSRKDLHGCPLRVSTFELGPMSLNKMDYEDGVYEFQDGIEVQLLKALAKSMNMSVLYMPRPDESLWGIELPNGTWTGITATANIWYKCHIVHELECLTSHILDPVKWFVPCAQPFPRWSSLTRVFKPSLWLGFVAAYIIVAYIMHLVVVLSAKLSAENPDNYAFHGKVKVFLNFWAVILEESASNNPPNKFSIRAVFLAWVLYCWAVNNVYQTFLTSFLVDPGLEHQISSEDELLTSREVRYGFDADTLAVISGLADDRYKHRIICTTFQDCRVRLVTTNRFAFAFGRVTTEYETAAKYMDGNGNPLICQFDAVIANQLTSMTVRKGYPLLNFFNIIIRRVLEAGLIEKWFDDIKYTATLISARDFNLPPGEYIKLSLEHLQSAFYFLFLGFVLSLISFITELFTRGKENCYRCKNK</sequence>
<evidence type="ECO:0000313" key="12">
    <source>
        <dbReference type="Proteomes" id="UP001233999"/>
    </source>
</evidence>
<dbReference type="InterPro" id="IPR001320">
    <property type="entry name" value="Iontro_rcpt_C"/>
</dbReference>
<comment type="similarity">
    <text evidence="2">Belongs to the glutamate-gated ion channel (TC 1.A.10.1) family.</text>
</comment>
<keyword evidence="7" id="KW-0675">Receptor</keyword>
<dbReference type="PANTHER" id="PTHR42643">
    <property type="entry name" value="IONOTROPIC RECEPTOR 20A-RELATED"/>
    <property type="match status" value="1"/>
</dbReference>
<feature type="transmembrane region" description="Helical" evidence="9">
    <location>
        <begin position="373"/>
        <end position="394"/>
    </location>
</feature>
<comment type="caution">
    <text evidence="11">The sequence shown here is derived from an EMBL/GenBank/DDBJ whole genome shotgun (WGS) entry which is preliminary data.</text>
</comment>
<protein>
    <recommendedName>
        <fullName evidence="10">Ionotropic glutamate receptor C-terminal domain-containing protein</fullName>
    </recommendedName>
</protein>
<dbReference type="PANTHER" id="PTHR42643:SF24">
    <property type="entry name" value="IONOTROPIC RECEPTOR 60A"/>
    <property type="match status" value="1"/>
</dbReference>
<dbReference type="AlphaFoldDB" id="A0AAD8AG01"/>
<evidence type="ECO:0000256" key="1">
    <source>
        <dbReference type="ARBA" id="ARBA00004651"/>
    </source>
</evidence>
<dbReference type="InterPro" id="IPR052192">
    <property type="entry name" value="Insect_Ionotropic_Sensory_Rcpt"/>
</dbReference>
<dbReference type="EMBL" id="JASPKZ010001222">
    <property type="protein sequence ID" value="KAJ9598400.1"/>
    <property type="molecule type" value="Genomic_DNA"/>
</dbReference>
<keyword evidence="4 9" id="KW-0812">Transmembrane</keyword>
<evidence type="ECO:0000256" key="8">
    <source>
        <dbReference type="ARBA" id="ARBA00023180"/>
    </source>
</evidence>
<proteinExistence type="inferred from homology"/>
<evidence type="ECO:0000256" key="2">
    <source>
        <dbReference type="ARBA" id="ARBA00008685"/>
    </source>
</evidence>
<evidence type="ECO:0000256" key="7">
    <source>
        <dbReference type="ARBA" id="ARBA00023170"/>
    </source>
</evidence>
<dbReference type="GO" id="GO:0005886">
    <property type="term" value="C:plasma membrane"/>
    <property type="evidence" value="ECO:0007669"/>
    <property type="project" value="UniProtKB-SubCell"/>
</dbReference>
<keyword evidence="8" id="KW-0325">Glycoprotein</keyword>
<name>A0AAD8AG01_DIPPU</name>
<evidence type="ECO:0000256" key="9">
    <source>
        <dbReference type="SAM" id="Phobius"/>
    </source>
</evidence>
<keyword evidence="5 9" id="KW-1133">Transmembrane helix</keyword>
<dbReference type="GO" id="GO:0050906">
    <property type="term" value="P:detection of stimulus involved in sensory perception"/>
    <property type="evidence" value="ECO:0007669"/>
    <property type="project" value="UniProtKB-ARBA"/>
</dbReference>
<dbReference type="Proteomes" id="UP001233999">
    <property type="component" value="Unassembled WGS sequence"/>
</dbReference>
<comment type="subcellular location">
    <subcellularLocation>
        <location evidence="1">Cell membrane</location>
        <topology evidence="1">Multi-pass membrane protein</topology>
    </subcellularLocation>
</comment>
<dbReference type="Gene3D" id="3.40.190.10">
    <property type="entry name" value="Periplasmic binding protein-like II"/>
    <property type="match status" value="1"/>
</dbReference>
<evidence type="ECO:0000259" key="10">
    <source>
        <dbReference type="Pfam" id="PF00060"/>
    </source>
</evidence>
<feature type="domain" description="Ionotropic glutamate receptor C-terminal" evidence="10">
    <location>
        <begin position="372"/>
        <end position="635"/>
    </location>
</feature>
<reference evidence="11" key="2">
    <citation type="submission" date="2023-05" db="EMBL/GenBank/DDBJ databases">
        <authorList>
            <person name="Fouks B."/>
        </authorList>
    </citation>
    <scope>NUCLEOTIDE SEQUENCE</scope>
    <source>
        <strain evidence="11">Stay&amp;Tobe</strain>
        <tissue evidence="11">Testes</tissue>
    </source>
</reference>
<gene>
    <name evidence="11" type="ORF">L9F63_010922</name>
</gene>
<dbReference type="Gene3D" id="1.10.287.70">
    <property type="match status" value="1"/>
</dbReference>
<accession>A0AAD8AG01</accession>